<feature type="region of interest" description="Disordered" evidence="6">
    <location>
        <begin position="98"/>
        <end position="122"/>
    </location>
</feature>
<proteinExistence type="predicted"/>
<evidence type="ECO:0000256" key="1">
    <source>
        <dbReference type="ARBA" id="ARBA00022723"/>
    </source>
</evidence>
<dbReference type="Proteomes" id="UP000594364">
    <property type="component" value="Chromosome 3"/>
</dbReference>
<keyword evidence="5" id="KW-0175">Coiled coil</keyword>
<evidence type="ECO:0000256" key="2">
    <source>
        <dbReference type="ARBA" id="ARBA00022771"/>
    </source>
</evidence>
<feature type="compositionally biased region" description="Polar residues" evidence="6">
    <location>
        <begin position="153"/>
        <end position="180"/>
    </location>
</feature>
<keyword evidence="3" id="KW-0862">Zinc</keyword>
<evidence type="ECO:0000313" key="9">
    <source>
        <dbReference type="Proteomes" id="UP000594364"/>
    </source>
</evidence>
<evidence type="ECO:0000256" key="5">
    <source>
        <dbReference type="SAM" id="Coils"/>
    </source>
</evidence>
<dbReference type="GO" id="GO:0008270">
    <property type="term" value="F:zinc ion binding"/>
    <property type="evidence" value="ECO:0007669"/>
    <property type="project" value="UniProtKB-KW"/>
</dbReference>
<evidence type="ECO:0000259" key="7">
    <source>
        <dbReference type="PROSITE" id="PS51999"/>
    </source>
</evidence>
<feature type="region of interest" description="Disordered" evidence="6">
    <location>
        <begin position="1"/>
        <end position="35"/>
    </location>
</feature>
<evidence type="ECO:0000256" key="3">
    <source>
        <dbReference type="ARBA" id="ARBA00022833"/>
    </source>
</evidence>
<protein>
    <recommendedName>
        <fullName evidence="7">GRF-type domain-containing protein</fullName>
    </recommendedName>
</protein>
<keyword evidence="2 4" id="KW-0863">Zinc-finger</keyword>
<keyword evidence="1" id="KW-0479">Metal-binding</keyword>
<dbReference type="PROSITE" id="PS51999">
    <property type="entry name" value="ZF_GRF"/>
    <property type="match status" value="1"/>
</dbReference>
<evidence type="ECO:0000256" key="6">
    <source>
        <dbReference type="SAM" id="MobiDB-lite"/>
    </source>
</evidence>
<feature type="region of interest" description="Disordered" evidence="6">
    <location>
        <begin position="141"/>
        <end position="185"/>
    </location>
</feature>
<gene>
    <name evidence="8" type="ORF">C2857_005667</name>
</gene>
<feature type="coiled-coil region" evidence="5">
    <location>
        <begin position="345"/>
        <end position="386"/>
    </location>
</feature>
<accession>A0A7S9KSZ3</accession>
<dbReference type="EMBL" id="CP031387">
    <property type="protein sequence ID" value="QPH01466.1"/>
    <property type="molecule type" value="Genomic_DNA"/>
</dbReference>
<evidence type="ECO:0000256" key="4">
    <source>
        <dbReference type="PROSITE-ProRule" id="PRU01343"/>
    </source>
</evidence>
<dbReference type="AlphaFoldDB" id="A0A7S9KSZ3"/>
<dbReference type="OrthoDB" id="430051at2759"/>
<reference evidence="8 9" key="1">
    <citation type="journal article" date="2018" name="PLoS Genet.">
        <title>Repeat elements organise 3D genome structure and mediate transcription in the filamentous fungus Epichloe festucae.</title>
        <authorList>
            <person name="Winter D.J."/>
            <person name="Ganley A.R.D."/>
            <person name="Young C.A."/>
            <person name="Liachko I."/>
            <person name="Schardl C.L."/>
            <person name="Dupont P.Y."/>
            <person name="Berry D."/>
            <person name="Ram A."/>
            <person name="Scott B."/>
            <person name="Cox M.P."/>
        </authorList>
    </citation>
    <scope>NUCLEOTIDE SEQUENCE [LARGE SCALE GENOMIC DNA]</scope>
    <source>
        <strain evidence="8 9">Fl1</strain>
    </source>
</reference>
<keyword evidence="9" id="KW-1185">Reference proteome</keyword>
<evidence type="ECO:0000313" key="8">
    <source>
        <dbReference type="EMBL" id="QPH01466.1"/>
    </source>
</evidence>
<dbReference type="InterPro" id="IPR010666">
    <property type="entry name" value="Znf_GRF"/>
</dbReference>
<organism evidence="8 9">
    <name type="scientific">Epichloe festucae (strain Fl1)</name>
    <dbReference type="NCBI Taxonomy" id="877507"/>
    <lineage>
        <taxon>Eukaryota</taxon>
        <taxon>Fungi</taxon>
        <taxon>Dikarya</taxon>
        <taxon>Ascomycota</taxon>
        <taxon>Pezizomycotina</taxon>
        <taxon>Sordariomycetes</taxon>
        <taxon>Hypocreomycetidae</taxon>
        <taxon>Hypocreales</taxon>
        <taxon>Clavicipitaceae</taxon>
        <taxon>Epichloe</taxon>
    </lineage>
</organism>
<name>A0A7S9KSZ3_EPIFF</name>
<dbReference type="Pfam" id="PF06839">
    <property type="entry name" value="Zn_ribbon_GRF"/>
    <property type="match status" value="1"/>
</dbReference>
<feature type="domain" description="GRF-type" evidence="7">
    <location>
        <begin position="47"/>
        <end position="90"/>
    </location>
</feature>
<sequence>MAFLTTPRRPRTPSNPATPASHAKAQQLPSSEKKRLHGTWKDGQWWCNCEPRKQAVLREVTKKPGPNKGRFFWACPTYPFCGLFLWREDAVLRETGLPAGPKRIGDDESVQSHRPKTPTFTQQPLESFGIQTSAARRLATLSAGGSDGRESESVNTGFDSTQTVREQASGTSSACPTTPSLKRKRMVQDEWGQDDNFSDLNSDDERKLAEITDESAKKAALKGAANDIFTTPTTSRHTTDMVAGLPTPSVSRTLFSPSGSKRSKTVSFEDPVSSNILTTPSKTSSTVSEASAVTPSGIHYDSTQGFTDQVMTLLKGQKIDPTVLQTVHGLLDAASRKTKGIALGRDKTREALQKKNDKIAKLQDKIRSLENKAAFDHQNMTEAKRRIMQAYEGI</sequence>